<reference evidence="1" key="1">
    <citation type="submission" date="2025-02" db="EMBL/GenBank/DDBJ databases">
        <authorList>
            <consortium name="NCBI Genome Project"/>
        </authorList>
    </citation>
    <scope>NUCLEOTIDE SEQUENCE</scope>
</reference>
<reference evidence="1" key="2">
    <citation type="submission" date="2025-08" db="UniProtKB">
        <authorList>
            <consortium name="RefSeq"/>
        </authorList>
    </citation>
    <scope>IDENTIFICATION</scope>
</reference>
<proteinExistence type="predicted"/>
<dbReference type="GeneID" id="84593642"/>
<dbReference type="AlphaFoldDB" id="A0AAJ8BWI9"/>
<protein>
    <submittedName>
        <fullName evidence="1">Uncharacterized protein</fullName>
    </submittedName>
</protein>
<evidence type="ECO:0000313" key="1">
    <source>
        <dbReference type="RefSeq" id="XP_059604988.1"/>
    </source>
</evidence>
<dbReference type="RefSeq" id="XP_059604988.1">
    <property type="nucleotide sequence ID" value="XM_059745596.1"/>
</dbReference>
<accession>A0AAJ8BWI9</accession>
<dbReference type="KEGG" id="ang:An18g01510"/>
<organism evidence="1">
    <name type="scientific">Aspergillus niger</name>
    <dbReference type="NCBI Taxonomy" id="5061"/>
    <lineage>
        <taxon>Eukaryota</taxon>
        <taxon>Fungi</taxon>
        <taxon>Dikarya</taxon>
        <taxon>Ascomycota</taxon>
        <taxon>Pezizomycotina</taxon>
        <taxon>Eurotiomycetes</taxon>
        <taxon>Eurotiomycetidae</taxon>
        <taxon>Eurotiales</taxon>
        <taxon>Aspergillaceae</taxon>
        <taxon>Aspergillus</taxon>
        <taxon>Aspergillus subgen. Circumdati</taxon>
    </lineage>
</organism>
<sequence length="119" mass="13061">MREQDNDRFMLPITLPNHCHSGSDVGLPPFACQSLGWQTNAVLGPVYGKFAESIAIILLCIFGQWDEDLVTRGNIIISGVDGETLTKVLLPVLTMKRTWLKGYHLLIGGVAVCLCVCFV</sequence>
<dbReference type="VEuPathDB" id="FungiDB:An18g01510"/>
<gene>
    <name evidence="1" type="ORF">An18g01510</name>
</gene>
<name>A0AAJ8BWI9_ASPNG</name>